<keyword evidence="2" id="KW-1185">Reference proteome</keyword>
<dbReference type="AlphaFoldDB" id="A0A0N1HN34"/>
<evidence type="ECO:0000313" key="1">
    <source>
        <dbReference type="EMBL" id="KPI36345.1"/>
    </source>
</evidence>
<accession>A0A0N1HN34</accession>
<name>A0A0N1HN34_9EURO</name>
<proteinExistence type="predicted"/>
<sequence>MNLTMHFRSFVDNALFVNASIAPEVRHLRLHAEETRNLGAILPSCRSLRSLEITTLDAAYFKYWFELLFDSGRPKKTTSLTREQGRDEYGPYQRRLCHEDFDEDDTLAYEPNMLAMLSYWLKDNLRHDLILESKVTVLNLSDDLVPVVAWNAKINFATKEMLLFKDKTGTLDHVIWHTGIRARIKKIVAGED</sequence>
<reference evidence="1 2" key="1">
    <citation type="submission" date="2015-06" db="EMBL/GenBank/DDBJ databases">
        <title>Draft genome of the ant-associated black yeast Phialophora attae CBS 131958.</title>
        <authorList>
            <person name="Moreno L.F."/>
            <person name="Stielow B.J."/>
            <person name="de Hoog S."/>
            <person name="Vicente V.A."/>
            <person name="Weiss V.A."/>
            <person name="de Vries M."/>
            <person name="Cruz L.M."/>
            <person name="Souza E.M."/>
        </authorList>
    </citation>
    <scope>NUCLEOTIDE SEQUENCE [LARGE SCALE GENOMIC DNA]</scope>
    <source>
        <strain evidence="1 2">CBS 131958</strain>
    </source>
</reference>
<protein>
    <submittedName>
        <fullName evidence="1">Uncharacterized protein</fullName>
    </submittedName>
</protein>
<dbReference type="RefSeq" id="XP_017996308.1">
    <property type="nucleotide sequence ID" value="XM_018147657.1"/>
</dbReference>
<dbReference type="GeneID" id="28739537"/>
<evidence type="ECO:0000313" key="2">
    <source>
        <dbReference type="Proteomes" id="UP000038010"/>
    </source>
</evidence>
<organism evidence="1 2">
    <name type="scientific">Cyphellophora attinorum</name>
    <dbReference type="NCBI Taxonomy" id="1664694"/>
    <lineage>
        <taxon>Eukaryota</taxon>
        <taxon>Fungi</taxon>
        <taxon>Dikarya</taxon>
        <taxon>Ascomycota</taxon>
        <taxon>Pezizomycotina</taxon>
        <taxon>Eurotiomycetes</taxon>
        <taxon>Chaetothyriomycetidae</taxon>
        <taxon>Chaetothyriales</taxon>
        <taxon>Cyphellophoraceae</taxon>
        <taxon>Cyphellophora</taxon>
    </lineage>
</organism>
<dbReference type="Proteomes" id="UP000038010">
    <property type="component" value="Unassembled WGS sequence"/>
</dbReference>
<comment type="caution">
    <text evidence="1">The sequence shown here is derived from an EMBL/GenBank/DDBJ whole genome shotgun (WGS) entry which is preliminary data.</text>
</comment>
<dbReference type="EMBL" id="LFJN01000032">
    <property type="protein sequence ID" value="KPI36345.1"/>
    <property type="molecule type" value="Genomic_DNA"/>
</dbReference>
<dbReference type="VEuPathDB" id="FungiDB:AB675_7300"/>
<gene>
    <name evidence="1" type="ORF">AB675_7300</name>
</gene>